<dbReference type="PROSITE" id="PS50283">
    <property type="entry name" value="NA_SOLUT_SYMP_3"/>
    <property type="match status" value="1"/>
</dbReference>
<dbReference type="PANTHER" id="PTHR48086">
    <property type="entry name" value="SODIUM/PROLINE SYMPORTER-RELATED"/>
    <property type="match status" value="1"/>
</dbReference>
<comment type="caution">
    <text evidence="10">The sequence shown here is derived from an EMBL/GenBank/DDBJ whole genome shotgun (WGS) entry which is preliminary data.</text>
</comment>
<evidence type="ECO:0000256" key="8">
    <source>
        <dbReference type="RuleBase" id="RU362091"/>
    </source>
</evidence>
<feature type="transmembrane region" description="Helical" evidence="9">
    <location>
        <begin position="319"/>
        <end position="349"/>
    </location>
</feature>
<dbReference type="InterPro" id="IPR050277">
    <property type="entry name" value="Sodium:Solute_Symporter"/>
</dbReference>
<keyword evidence="5 9" id="KW-0812">Transmembrane</keyword>
<dbReference type="InterPro" id="IPR011849">
    <property type="entry name" value="Na/pantothenate_symporter"/>
</dbReference>
<evidence type="ECO:0000256" key="1">
    <source>
        <dbReference type="ARBA" id="ARBA00004141"/>
    </source>
</evidence>
<organism evidence="10 11">
    <name type="scientific">Halobacillus faecis</name>
    <dbReference type="NCBI Taxonomy" id="360184"/>
    <lineage>
        <taxon>Bacteria</taxon>
        <taxon>Bacillati</taxon>
        <taxon>Bacillota</taxon>
        <taxon>Bacilli</taxon>
        <taxon>Bacillales</taxon>
        <taxon>Bacillaceae</taxon>
        <taxon>Halobacillus</taxon>
    </lineage>
</organism>
<feature type="transmembrane region" description="Helical" evidence="9">
    <location>
        <begin position="424"/>
        <end position="443"/>
    </location>
</feature>
<accession>A0A511WP27</accession>
<keyword evidence="4" id="KW-1003">Cell membrane</keyword>
<sequence length="488" mass="52511">MNWGVVIPLILFLVIIFFIGFYASKYLKSSADFLQEYFLGSRQLGGFILAMTMVATYGSASSFVGGPGVAYTVGLGWVLLSMTQLATGYFVLSVLGKKFAIMARKIRAVTLVDFLRERYQSKWVVILSAASIIIFLFSAMAAQWVGGARLIESFTGLSYTAALFIFAVSVLVYVIIGGFRAVAITDTVQGIIMFFGTMIILVGTIIAGGGIDNIISDLAAENPDLISPYGADRSLTPVYVSSFWILVGVGVVGLPQVAVRAMSYKSSRGMHRALIIGTVVVGVIMLGMHLTGVFARPVLPGIEVGDTVMPRIAMEVLPAWLAGIVLAAPMAAIMSTVDSLLLLVSSAVVKDVYLNYVNPEASAKKVKRLSISVTAVIGILVFAMAVQPPDLLIWLNLFAFGGLEAAFIWPVIMGLYWKKGNASGAIASILTGVGSYILFHSFMPQAFGMHTVVLPVLLSLLAYILFSLLTVKRHADIQEHVFQKLWSA</sequence>
<feature type="transmembrane region" description="Helical" evidence="9">
    <location>
        <begin position="123"/>
        <end position="145"/>
    </location>
</feature>
<dbReference type="GO" id="GO:0005886">
    <property type="term" value="C:plasma membrane"/>
    <property type="evidence" value="ECO:0007669"/>
    <property type="project" value="TreeGrafter"/>
</dbReference>
<dbReference type="InterPro" id="IPR038377">
    <property type="entry name" value="Na/Glc_symporter_sf"/>
</dbReference>
<evidence type="ECO:0000256" key="6">
    <source>
        <dbReference type="ARBA" id="ARBA00022989"/>
    </source>
</evidence>
<keyword evidence="11" id="KW-1185">Reference proteome</keyword>
<dbReference type="Gene3D" id="1.20.1730.10">
    <property type="entry name" value="Sodium/glucose cotransporter"/>
    <property type="match status" value="1"/>
</dbReference>
<gene>
    <name evidence="10" type="primary">panF_2</name>
    <name evidence="10" type="ORF">HFA01_10690</name>
</gene>
<dbReference type="InterPro" id="IPR001734">
    <property type="entry name" value="Na/solute_symporter"/>
</dbReference>
<name>A0A511WP27_9BACI</name>
<dbReference type="OrthoDB" id="9810181at2"/>
<feature type="transmembrane region" description="Helical" evidence="9">
    <location>
        <begin position="157"/>
        <end position="179"/>
    </location>
</feature>
<feature type="transmembrane region" description="Helical" evidence="9">
    <location>
        <begin position="70"/>
        <end position="95"/>
    </location>
</feature>
<dbReference type="Pfam" id="PF00474">
    <property type="entry name" value="SSF"/>
    <property type="match status" value="1"/>
</dbReference>
<comment type="similarity">
    <text evidence="2 8">Belongs to the sodium:solute symporter (SSF) (TC 2.A.21) family.</text>
</comment>
<dbReference type="GO" id="GO:0015233">
    <property type="term" value="F:pantothenate transmembrane transporter activity"/>
    <property type="evidence" value="ECO:0007669"/>
    <property type="project" value="InterPro"/>
</dbReference>
<dbReference type="PROSITE" id="PS00457">
    <property type="entry name" value="NA_SOLUT_SYMP_2"/>
    <property type="match status" value="1"/>
</dbReference>
<feature type="transmembrane region" description="Helical" evidence="9">
    <location>
        <begin position="449"/>
        <end position="471"/>
    </location>
</feature>
<dbReference type="GO" id="GO:0015081">
    <property type="term" value="F:sodium ion transmembrane transporter activity"/>
    <property type="evidence" value="ECO:0007669"/>
    <property type="project" value="InterPro"/>
</dbReference>
<evidence type="ECO:0000313" key="11">
    <source>
        <dbReference type="Proteomes" id="UP000321886"/>
    </source>
</evidence>
<evidence type="ECO:0000256" key="2">
    <source>
        <dbReference type="ARBA" id="ARBA00006434"/>
    </source>
</evidence>
<feature type="transmembrane region" description="Helical" evidence="9">
    <location>
        <begin position="392"/>
        <end position="417"/>
    </location>
</feature>
<evidence type="ECO:0000256" key="5">
    <source>
        <dbReference type="ARBA" id="ARBA00022692"/>
    </source>
</evidence>
<dbReference type="CDD" id="cd10327">
    <property type="entry name" value="SLC5sbd_PanF"/>
    <property type="match status" value="1"/>
</dbReference>
<evidence type="ECO:0000256" key="7">
    <source>
        <dbReference type="ARBA" id="ARBA00023136"/>
    </source>
</evidence>
<evidence type="ECO:0000256" key="3">
    <source>
        <dbReference type="ARBA" id="ARBA00022448"/>
    </source>
</evidence>
<dbReference type="AlphaFoldDB" id="A0A511WP27"/>
<evidence type="ECO:0000256" key="9">
    <source>
        <dbReference type="SAM" id="Phobius"/>
    </source>
</evidence>
<evidence type="ECO:0000256" key="4">
    <source>
        <dbReference type="ARBA" id="ARBA00022475"/>
    </source>
</evidence>
<feature type="transmembrane region" description="Helical" evidence="9">
    <location>
        <begin position="238"/>
        <end position="261"/>
    </location>
</feature>
<dbReference type="NCBIfam" id="TIGR00813">
    <property type="entry name" value="sss"/>
    <property type="match status" value="1"/>
</dbReference>
<reference evidence="10 11" key="1">
    <citation type="submission" date="2019-07" db="EMBL/GenBank/DDBJ databases">
        <title>Whole genome shotgun sequence of Halobacillus faecis NBRC 103569.</title>
        <authorList>
            <person name="Hosoyama A."/>
            <person name="Uohara A."/>
            <person name="Ohji S."/>
            <person name="Ichikawa N."/>
        </authorList>
    </citation>
    <scope>NUCLEOTIDE SEQUENCE [LARGE SCALE GENOMIC DNA]</scope>
    <source>
        <strain evidence="10 11">NBRC 103569</strain>
    </source>
</reference>
<feature type="transmembrane region" description="Helical" evidence="9">
    <location>
        <begin position="6"/>
        <end position="23"/>
    </location>
</feature>
<evidence type="ECO:0000313" key="10">
    <source>
        <dbReference type="EMBL" id="GEN52807.1"/>
    </source>
</evidence>
<feature type="transmembrane region" description="Helical" evidence="9">
    <location>
        <begin position="273"/>
        <end position="299"/>
    </location>
</feature>
<dbReference type="Proteomes" id="UP000321886">
    <property type="component" value="Unassembled WGS sequence"/>
</dbReference>
<dbReference type="InterPro" id="IPR018212">
    <property type="entry name" value="Na/solute_symporter_CS"/>
</dbReference>
<comment type="subcellular location">
    <subcellularLocation>
        <location evidence="1">Membrane</location>
        <topology evidence="1">Multi-pass membrane protein</topology>
    </subcellularLocation>
</comment>
<dbReference type="EMBL" id="BJYD01000006">
    <property type="protein sequence ID" value="GEN52807.1"/>
    <property type="molecule type" value="Genomic_DNA"/>
</dbReference>
<feature type="transmembrane region" description="Helical" evidence="9">
    <location>
        <begin position="369"/>
        <end position="386"/>
    </location>
</feature>
<feature type="transmembrane region" description="Helical" evidence="9">
    <location>
        <begin position="44"/>
        <end position="64"/>
    </location>
</feature>
<dbReference type="NCBIfam" id="TIGR02119">
    <property type="entry name" value="panF"/>
    <property type="match status" value="1"/>
</dbReference>
<dbReference type="PANTHER" id="PTHR48086:SF4">
    <property type="entry name" value="SODIUM_PANTOTHENATE SYMPORTER"/>
    <property type="match status" value="1"/>
</dbReference>
<keyword evidence="3" id="KW-0813">Transport</keyword>
<keyword evidence="7 9" id="KW-0472">Membrane</keyword>
<feature type="transmembrane region" description="Helical" evidence="9">
    <location>
        <begin position="191"/>
        <end position="211"/>
    </location>
</feature>
<dbReference type="RefSeq" id="WP_146813918.1">
    <property type="nucleotide sequence ID" value="NZ_BJYD01000006.1"/>
</dbReference>
<proteinExistence type="inferred from homology"/>
<dbReference type="GO" id="GO:0036376">
    <property type="term" value="P:sodium ion export across plasma membrane"/>
    <property type="evidence" value="ECO:0007669"/>
    <property type="project" value="InterPro"/>
</dbReference>
<dbReference type="PROSITE" id="PS00456">
    <property type="entry name" value="NA_SOLUT_SYMP_1"/>
    <property type="match status" value="1"/>
</dbReference>
<keyword evidence="6 9" id="KW-1133">Transmembrane helix</keyword>
<protein>
    <submittedName>
        <fullName evidence="10">Sodium/panthothenate symporter</fullName>
    </submittedName>
</protein>